<feature type="non-terminal residue" evidence="1">
    <location>
        <position position="1"/>
    </location>
</feature>
<proteinExistence type="predicted"/>
<sequence>KSKLKVLIRKRIRLVEFASWIFGGSGTVGEQGARVLRSTAVLENFSWWLQTDYQHEQKARDSLCVPLEHVDRVYGGVSEVPEAEGGVPGGGDHQALS</sequence>
<evidence type="ECO:0000313" key="1">
    <source>
        <dbReference type="EMBL" id="TRZ01507.1"/>
    </source>
</evidence>
<comment type="caution">
    <text evidence="1">The sequence shown here is derived from an EMBL/GenBank/DDBJ whole genome shotgun (WGS) entry which is preliminary data.</text>
</comment>
<protein>
    <submittedName>
        <fullName evidence="1">Uncharacterized protein</fullName>
    </submittedName>
</protein>
<gene>
    <name evidence="1" type="ORF">DNTS_020233</name>
</gene>
<evidence type="ECO:0000313" key="2">
    <source>
        <dbReference type="Proteomes" id="UP000316079"/>
    </source>
</evidence>
<dbReference type="AlphaFoldDB" id="A0A553RH62"/>
<accession>A0A553RH62</accession>
<reference evidence="1 2" key="1">
    <citation type="journal article" date="2019" name="Sci. Data">
        <title>Hybrid genome assembly and annotation of Danionella translucida.</title>
        <authorList>
            <person name="Kadobianskyi M."/>
            <person name="Schulze L."/>
            <person name="Schuelke M."/>
            <person name="Judkewitz B."/>
        </authorList>
    </citation>
    <scope>NUCLEOTIDE SEQUENCE [LARGE SCALE GENOMIC DNA]</scope>
    <source>
        <strain evidence="1 2">Bolton</strain>
    </source>
</reference>
<feature type="non-terminal residue" evidence="1">
    <location>
        <position position="97"/>
    </location>
</feature>
<name>A0A553RH62_9TELE</name>
<organism evidence="1 2">
    <name type="scientific">Danionella cerebrum</name>
    <dbReference type="NCBI Taxonomy" id="2873325"/>
    <lineage>
        <taxon>Eukaryota</taxon>
        <taxon>Metazoa</taxon>
        <taxon>Chordata</taxon>
        <taxon>Craniata</taxon>
        <taxon>Vertebrata</taxon>
        <taxon>Euteleostomi</taxon>
        <taxon>Actinopterygii</taxon>
        <taxon>Neopterygii</taxon>
        <taxon>Teleostei</taxon>
        <taxon>Ostariophysi</taxon>
        <taxon>Cypriniformes</taxon>
        <taxon>Danionidae</taxon>
        <taxon>Danioninae</taxon>
        <taxon>Danionella</taxon>
    </lineage>
</organism>
<dbReference type="EMBL" id="SRMA01024087">
    <property type="protein sequence ID" value="TRZ01507.1"/>
    <property type="molecule type" value="Genomic_DNA"/>
</dbReference>
<keyword evidence="2" id="KW-1185">Reference proteome</keyword>
<dbReference type="Proteomes" id="UP000316079">
    <property type="component" value="Unassembled WGS sequence"/>
</dbReference>